<dbReference type="AlphaFoldDB" id="A0A194YTC7"/>
<dbReference type="PANTHER" id="PTHR31471:SF53">
    <property type="entry name" value="OS02G0658400 PROTEIN"/>
    <property type="match status" value="1"/>
</dbReference>
<feature type="compositionally biased region" description="Basic and acidic residues" evidence="2">
    <location>
        <begin position="245"/>
        <end position="262"/>
    </location>
</feature>
<protein>
    <recommendedName>
        <fullName evidence="3">Remorin C-terminal domain-containing protein</fullName>
    </recommendedName>
</protein>
<keyword evidence="5" id="KW-1185">Reference proteome</keyword>
<dbReference type="PANTHER" id="PTHR31471">
    <property type="entry name" value="OS02G0116800 PROTEIN"/>
    <property type="match status" value="1"/>
</dbReference>
<reference evidence="4 5" key="1">
    <citation type="journal article" date="2009" name="Nature">
        <title>The Sorghum bicolor genome and the diversification of grasses.</title>
        <authorList>
            <person name="Paterson A.H."/>
            <person name="Bowers J.E."/>
            <person name="Bruggmann R."/>
            <person name="Dubchak I."/>
            <person name="Grimwood J."/>
            <person name="Gundlach H."/>
            <person name="Haberer G."/>
            <person name="Hellsten U."/>
            <person name="Mitros T."/>
            <person name="Poliakov A."/>
            <person name="Schmutz J."/>
            <person name="Spannagl M."/>
            <person name="Tang H."/>
            <person name="Wang X."/>
            <person name="Wicker T."/>
            <person name="Bharti A.K."/>
            <person name="Chapman J."/>
            <person name="Feltus F.A."/>
            <person name="Gowik U."/>
            <person name="Grigoriev I.V."/>
            <person name="Lyons E."/>
            <person name="Maher C.A."/>
            <person name="Martis M."/>
            <person name="Narechania A."/>
            <person name="Otillar R.P."/>
            <person name="Penning B.W."/>
            <person name="Salamov A.A."/>
            <person name="Wang Y."/>
            <person name="Zhang L."/>
            <person name="Carpita N.C."/>
            <person name="Freeling M."/>
            <person name="Gingle A.R."/>
            <person name="Hash C.T."/>
            <person name="Keller B."/>
            <person name="Klein P."/>
            <person name="Kresovich S."/>
            <person name="McCann M.C."/>
            <person name="Ming R."/>
            <person name="Peterson D.G."/>
            <person name="Mehboob-ur-Rahman"/>
            <person name="Ware D."/>
            <person name="Westhoff P."/>
            <person name="Mayer K.F."/>
            <person name="Messing J."/>
            <person name="Rokhsar D.S."/>
        </authorList>
    </citation>
    <scope>NUCLEOTIDE SEQUENCE [LARGE SCALE GENOMIC DNA]</scope>
    <source>
        <strain evidence="5">cv. BTx623</strain>
    </source>
</reference>
<dbReference type="STRING" id="4558.A0A194YTC7"/>
<feature type="region of interest" description="Disordered" evidence="2">
    <location>
        <begin position="245"/>
        <end position="266"/>
    </location>
</feature>
<dbReference type="InterPro" id="IPR005516">
    <property type="entry name" value="Remorin_C"/>
</dbReference>
<dbReference type="OMA" id="RVEGANQ"/>
<evidence type="ECO:0000313" key="4">
    <source>
        <dbReference type="EMBL" id="KXG31085.1"/>
    </source>
</evidence>
<feature type="domain" description="Remorin C-terminal" evidence="3">
    <location>
        <begin position="326"/>
        <end position="428"/>
    </location>
</feature>
<reference evidence="5" key="2">
    <citation type="journal article" date="2018" name="Plant J.">
        <title>The Sorghum bicolor reference genome: improved assembly, gene annotations, a transcriptome atlas, and signatures of genome organization.</title>
        <authorList>
            <person name="McCormick R.F."/>
            <person name="Truong S.K."/>
            <person name="Sreedasyam A."/>
            <person name="Jenkins J."/>
            <person name="Shu S."/>
            <person name="Sims D."/>
            <person name="Kennedy M."/>
            <person name="Amirebrahimi M."/>
            <person name="Weers B.D."/>
            <person name="McKinley B."/>
            <person name="Mattison A."/>
            <person name="Morishige D.T."/>
            <person name="Grimwood J."/>
            <person name="Schmutz J."/>
            <person name="Mullet J.E."/>
        </authorList>
    </citation>
    <scope>NUCLEOTIDE SEQUENCE [LARGE SCALE GENOMIC DNA]</scope>
    <source>
        <strain evidence="5">cv. BTx623</strain>
    </source>
</reference>
<dbReference type="FunCoup" id="A0A194YTC7">
    <property type="interactions" value="139"/>
</dbReference>
<evidence type="ECO:0000259" key="3">
    <source>
        <dbReference type="Pfam" id="PF03763"/>
    </source>
</evidence>
<feature type="region of interest" description="Disordered" evidence="2">
    <location>
        <begin position="382"/>
        <end position="404"/>
    </location>
</feature>
<evidence type="ECO:0000256" key="1">
    <source>
        <dbReference type="ARBA" id="ARBA00005711"/>
    </source>
</evidence>
<organism evidence="4 5">
    <name type="scientific">Sorghum bicolor</name>
    <name type="common">Sorghum</name>
    <name type="synonym">Sorghum vulgare</name>
    <dbReference type="NCBI Taxonomy" id="4558"/>
    <lineage>
        <taxon>Eukaryota</taxon>
        <taxon>Viridiplantae</taxon>
        <taxon>Streptophyta</taxon>
        <taxon>Embryophyta</taxon>
        <taxon>Tracheophyta</taxon>
        <taxon>Spermatophyta</taxon>
        <taxon>Magnoliopsida</taxon>
        <taxon>Liliopsida</taxon>
        <taxon>Poales</taxon>
        <taxon>Poaceae</taxon>
        <taxon>PACMAD clade</taxon>
        <taxon>Panicoideae</taxon>
        <taxon>Andropogonodae</taxon>
        <taxon>Andropogoneae</taxon>
        <taxon>Sorghinae</taxon>
        <taxon>Sorghum</taxon>
    </lineage>
</organism>
<comment type="similarity">
    <text evidence="1">Belongs to the remorin family.</text>
</comment>
<dbReference type="OrthoDB" id="550575at2759"/>
<evidence type="ECO:0000313" key="5">
    <source>
        <dbReference type="Proteomes" id="UP000000768"/>
    </source>
</evidence>
<feature type="compositionally biased region" description="Basic residues" evidence="2">
    <location>
        <begin position="386"/>
        <end position="398"/>
    </location>
</feature>
<feature type="region of interest" description="Disordered" evidence="2">
    <location>
        <begin position="19"/>
        <end position="88"/>
    </location>
</feature>
<feature type="region of interest" description="Disordered" evidence="2">
    <location>
        <begin position="124"/>
        <end position="193"/>
    </location>
</feature>
<gene>
    <name evidence="4" type="ORF">SORBI_3004G294800</name>
</gene>
<proteinExistence type="inferred from homology"/>
<dbReference type="Gramene" id="KXG31085">
    <property type="protein sequence ID" value="KXG31085"/>
    <property type="gene ID" value="SORBI_3004G294800"/>
</dbReference>
<dbReference type="Proteomes" id="UP000000768">
    <property type="component" value="Chromosome 4"/>
</dbReference>
<accession>A0A194YTC7</accession>
<dbReference type="Pfam" id="PF03763">
    <property type="entry name" value="Remorin_C"/>
    <property type="match status" value="1"/>
</dbReference>
<sequence length="433" mass="47059">MAAAAAAAAAAAVLDGVSSCGSTNMRRADHHLPQLPIPLPCMGEPTAASRVSPGSSPARSEASRGAPGYNADAEADPEPEAEASVGRSTQMLLAMAAMGGRGGPYGRRPASSYGSCAAWSAGSLTRHRPASPSPICSPVNSNDGGGGGEEEDREPHGGDDASSFVTPRMEEEQGRAMNPSATPRNIRQTPRHPSLLDRRAELGANQMPPRFIHKTTPARFMRRVRSSHNFRQRVGALDAINERRLPKVSEGDDEGGDQKDWQADTVSSRISSARDWNFESDGAYEGSNHSDCAFGDSYGENRPVEVQRMERRIPSSVLKPQGNLVHAKLVAWKDEQIAKLIEKLKSKEADIDDWQRKKIAKAKQKMRSAELKLEKKRAEAAEKMQRSIKHAQKKADKKKVKEQAATKVQIDGVERALDKMSRTGRLPWSLAFL</sequence>
<dbReference type="InParanoid" id="A0A194YTC7"/>
<dbReference type="ExpressionAtlas" id="A0A194YTC7">
    <property type="expression patterns" value="baseline and differential"/>
</dbReference>
<dbReference type="EMBL" id="CM000763">
    <property type="protein sequence ID" value="KXG31085.1"/>
    <property type="molecule type" value="Genomic_DNA"/>
</dbReference>
<evidence type="ECO:0000256" key="2">
    <source>
        <dbReference type="SAM" id="MobiDB-lite"/>
    </source>
</evidence>
<name>A0A194YTC7_SORBI</name>
<feature type="compositionally biased region" description="Polar residues" evidence="2">
    <location>
        <begin position="179"/>
        <end position="188"/>
    </location>
</feature>